<dbReference type="Proteomes" id="UP000565441">
    <property type="component" value="Unassembled WGS sequence"/>
</dbReference>
<gene>
    <name evidence="3" type="ORF">D9615_006532</name>
</gene>
<feature type="domain" description="Ribonuclease H1 N-terminal" evidence="2">
    <location>
        <begin position="159"/>
        <end position="200"/>
    </location>
</feature>
<feature type="region of interest" description="Disordered" evidence="1">
    <location>
        <begin position="106"/>
        <end position="160"/>
    </location>
</feature>
<evidence type="ECO:0000313" key="4">
    <source>
        <dbReference type="Proteomes" id="UP000565441"/>
    </source>
</evidence>
<comment type="caution">
    <text evidence="3">The sequence shown here is derived from an EMBL/GenBank/DDBJ whole genome shotgun (WGS) entry which is preliminary data.</text>
</comment>
<protein>
    <recommendedName>
        <fullName evidence="2">Ribonuclease H1 N-terminal domain-containing protein</fullName>
    </recommendedName>
</protein>
<name>A0A8H5HA38_9AGAR</name>
<dbReference type="Gene3D" id="3.40.970.10">
    <property type="entry name" value="Ribonuclease H1, N-terminal domain"/>
    <property type="match status" value="1"/>
</dbReference>
<dbReference type="Pfam" id="PF01693">
    <property type="entry name" value="Cauli_VI"/>
    <property type="match status" value="1"/>
</dbReference>
<evidence type="ECO:0000256" key="1">
    <source>
        <dbReference type="SAM" id="MobiDB-lite"/>
    </source>
</evidence>
<dbReference type="OrthoDB" id="3270804at2759"/>
<dbReference type="AlphaFoldDB" id="A0A8H5HA38"/>
<dbReference type="InterPro" id="IPR009027">
    <property type="entry name" value="Ribosomal_bL9/RNase_H1_N"/>
</dbReference>
<keyword evidence="4" id="KW-1185">Reference proteome</keyword>
<accession>A0A8H5HA38</accession>
<evidence type="ECO:0000259" key="2">
    <source>
        <dbReference type="Pfam" id="PF01693"/>
    </source>
</evidence>
<dbReference type="SUPFAM" id="SSF55658">
    <property type="entry name" value="L9 N-domain-like"/>
    <property type="match status" value="1"/>
</dbReference>
<dbReference type="InterPro" id="IPR037056">
    <property type="entry name" value="RNase_H1_N_sf"/>
</dbReference>
<dbReference type="EMBL" id="JAACJP010000016">
    <property type="protein sequence ID" value="KAF5379420.1"/>
    <property type="molecule type" value="Genomic_DNA"/>
</dbReference>
<proteinExistence type="predicted"/>
<organism evidence="3 4">
    <name type="scientific">Tricholomella constricta</name>
    <dbReference type="NCBI Taxonomy" id="117010"/>
    <lineage>
        <taxon>Eukaryota</taxon>
        <taxon>Fungi</taxon>
        <taxon>Dikarya</taxon>
        <taxon>Basidiomycota</taxon>
        <taxon>Agaricomycotina</taxon>
        <taxon>Agaricomycetes</taxon>
        <taxon>Agaricomycetidae</taxon>
        <taxon>Agaricales</taxon>
        <taxon>Tricholomatineae</taxon>
        <taxon>Lyophyllaceae</taxon>
        <taxon>Tricholomella</taxon>
    </lineage>
</organism>
<dbReference type="InterPro" id="IPR011320">
    <property type="entry name" value="RNase_H1_N"/>
</dbReference>
<evidence type="ECO:0000313" key="3">
    <source>
        <dbReference type="EMBL" id="KAF5379420.1"/>
    </source>
</evidence>
<reference evidence="3 4" key="1">
    <citation type="journal article" date="2020" name="ISME J.">
        <title>Uncovering the hidden diversity of litter-decomposition mechanisms in mushroom-forming fungi.</title>
        <authorList>
            <person name="Floudas D."/>
            <person name="Bentzer J."/>
            <person name="Ahren D."/>
            <person name="Johansson T."/>
            <person name="Persson P."/>
            <person name="Tunlid A."/>
        </authorList>
    </citation>
    <scope>NUCLEOTIDE SEQUENCE [LARGE SCALE GENOMIC DNA]</scope>
    <source>
        <strain evidence="3 4">CBS 661.87</strain>
    </source>
</reference>
<feature type="compositionally biased region" description="Acidic residues" evidence="1">
    <location>
        <begin position="146"/>
        <end position="157"/>
    </location>
</feature>
<sequence>MTQHNVKEDGVPAAPSPLTLAELLQVLSLGGRITLTVGDSPATTLFTALPGEGLAPLLDTPIGTSHCEPAPSSVAPPSADGGDFLALSHSSASISAGGISCALPAAIPGPSRKRDTPASPSSEIPPTSPEQPVLAQDGKPEAVEVSSDEEDKQDDDVGPWYTITRGRRVGVFSGWDTVSPLVVGVSGACYNRKASRAQAKMVFARAVRDGNVSIIR</sequence>